<dbReference type="RefSeq" id="WP_222967233.1">
    <property type="nucleotide sequence ID" value="NZ_JAINZZ010000046.1"/>
</dbReference>
<dbReference type="SMART" id="SM00327">
    <property type="entry name" value="VWA"/>
    <property type="match status" value="1"/>
</dbReference>
<proteinExistence type="predicted"/>
<feature type="domain" description="VWFA" evidence="1">
    <location>
        <begin position="10"/>
        <end position="192"/>
    </location>
</feature>
<name>A0ABS7QDX1_9ACTN</name>
<accession>A0ABS7QDX1</accession>
<dbReference type="Proteomes" id="UP000778578">
    <property type="component" value="Unassembled WGS sequence"/>
</dbReference>
<dbReference type="PROSITE" id="PS50234">
    <property type="entry name" value="VWFA"/>
    <property type="match status" value="1"/>
</dbReference>
<dbReference type="SUPFAM" id="SSF53300">
    <property type="entry name" value="vWA-like"/>
    <property type="match status" value="1"/>
</dbReference>
<gene>
    <name evidence="2" type="ORF">K7862_27525</name>
</gene>
<reference evidence="2 3" key="1">
    <citation type="submission" date="2021-08" db="EMBL/GenBank/DDBJ databases">
        <title>WGS of actinomycetes from Thailand.</title>
        <authorList>
            <person name="Thawai C."/>
        </authorList>
    </citation>
    <scope>NUCLEOTIDE SEQUENCE [LARGE SCALE GENOMIC DNA]</scope>
    <source>
        <strain evidence="2 3">PLK6-54</strain>
    </source>
</reference>
<dbReference type="InterPro" id="IPR002035">
    <property type="entry name" value="VWF_A"/>
</dbReference>
<comment type="caution">
    <text evidence="2">The sequence shown here is derived from an EMBL/GenBank/DDBJ whole genome shotgun (WGS) entry which is preliminary data.</text>
</comment>
<dbReference type="Gene3D" id="3.40.50.410">
    <property type="entry name" value="von Willebrand factor, type A domain"/>
    <property type="match status" value="1"/>
</dbReference>
<organism evidence="2 3">
    <name type="scientific">Actinacidiphila acidipaludis</name>
    <dbReference type="NCBI Taxonomy" id="2873382"/>
    <lineage>
        <taxon>Bacteria</taxon>
        <taxon>Bacillati</taxon>
        <taxon>Actinomycetota</taxon>
        <taxon>Actinomycetes</taxon>
        <taxon>Kitasatosporales</taxon>
        <taxon>Streptomycetaceae</taxon>
        <taxon>Actinacidiphila</taxon>
    </lineage>
</organism>
<evidence type="ECO:0000259" key="1">
    <source>
        <dbReference type="PROSITE" id="PS50234"/>
    </source>
</evidence>
<dbReference type="InterPro" id="IPR036465">
    <property type="entry name" value="vWFA_dom_sf"/>
</dbReference>
<protein>
    <recommendedName>
        <fullName evidence="1">VWFA domain-containing protein</fullName>
    </recommendedName>
</protein>
<keyword evidence="3" id="KW-1185">Reference proteome</keyword>
<sequence length="225" mass="23822">MSDNRGSLLPVYVLADESGSMTPHLGELNKGLQSLYETMLTEPMAAAKVRLTVVGFADDVVTYTELADLRSEYRSPELATRGSTSYAAAFGAVLNRLPNDIGKLKGEGYRVHRPAVFLLSDGMPNAGEDWRTPHRQLCDRAVTPAAPNIVACGIGGASPEVMLEVASTAEFALVSKPAADLGKAISSFFVALTKSMVESGRSLAAGNAELIVTKPEGFSMAIDEV</sequence>
<evidence type="ECO:0000313" key="3">
    <source>
        <dbReference type="Proteomes" id="UP000778578"/>
    </source>
</evidence>
<evidence type="ECO:0000313" key="2">
    <source>
        <dbReference type="EMBL" id="MBY8881360.1"/>
    </source>
</evidence>
<dbReference type="EMBL" id="JAINZZ010000046">
    <property type="protein sequence ID" value="MBY8881360.1"/>
    <property type="molecule type" value="Genomic_DNA"/>
</dbReference>